<dbReference type="InterPro" id="IPR001106">
    <property type="entry name" value="Aromatic_Lyase"/>
</dbReference>
<dbReference type="GO" id="GO:0016841">
    <property type="term" value="F:ammonia-lyase activity"/>
    <property type="evidence" value="ECO:0007669"/>
    <property type="project" value="UniProtKB-ARBA"/>
</dbReference>
<dbReference type="InterPro" id="IPR008948">
    <property type="entry name" value="L-Aspartase-like"/>
</dbReference>
<reference evidence="3" key="1">
    <citation type="submission" date="2015-02" db="EMBL/GenBank/DDBJ databases">
        <title>Physiological reanalysis, assessment of diazotrophy, and genome sequences of multiple isolates of Streptomyces thermoautotrophicus.</title>
        <authorList>
            <person name="MacKellar D.C."/>
            <person name="Lieber L."/>
            <person name="Norman J."/>
            <person name="Bolger A."/>
            <person name="Tobin C."/>
            <person name="Murray J.W."/>
            <person name="Friesen M."/>
            <person name="Prell J."/>
        </authorList>
    </citation>
    <scope>NUCLEOTIDE SEQUENCE [LARGE SCALE GENOMIC DNA]</scope>
    <source>
        <strain evidence="3">UBT1</strain>
    </source>
</reference>
<dbReference type="AlphaFoldDB" id="A0A132NGL8"/>
<comment type="caution">
    <text evidence="2">The sequence shown here is derived from an EMBL/GenBank/DDBJ whole genome shotgun (WGS) entry which is preliminary data.</text>
</comment>
<name>A0A132NGL8_9ACTN</name>
<organism evidence="2 3">
    <name type="scientific">Carbonactinospora thermoautotrophica</name>
    <dbReference type="NCBI Taxonomy" id="1469144"/>
    <lineage>
        <taxon>Bacteria</taxon>
        <taxon>Bacillati</taxon>
        <taxon>Actinomycetota</taxon>
        <taxon>Actinomycetes</taxon>
        <taxon>Kitasatosporales</taxon>
        <taxon>Carbonactinosporaceae</taxon>
        <taxon>Carbonactinospora</taxon>
    </lineage>
</organism>
<dbReference type="SUPFAM" id="SSF48557">
    <property type="entry name" value="L-aspartase-like"/>
    <property type="match status" value="1"/>
</dbReference>
<evidence type="ECO:0008006" key="4">
    <source>
        <dbReference type="Google" id="ProtNLM"/>
    </source>
</evidence>
<sequence>MALSSVPEQPVVVDGRRLTCEHVRRVARDQAPVRVHPDGVARARAAYEAVRAVQVEQPVYGRTTGVGANRSVEVTEPAHGLRLLRS</sequence>
<dbReference type="Pfam" id="PF00221">
    <property type="entry name" value="Lyase_aromatic"/>
    <property type="match status" value="1"/>
</dbReference>
<proteinExistence type="predicted"/>
<dbReference type="Proteomes" id="UP000070598">
    <property type="component" value="Unassembled WGS sequence"/>
</dbReference>
<evidence type="ECO:0000256" key="1">
    <source>
        <dbReference type="ARBA" id="ARBA00023239"/>
    </source>
</evidence>
<evidence type="ECO:0000313" key="3">
    <source>
        <dbReference type="Proteomes" id="UP000070598"/>
    </source>
</evidence>
<dbReference type="Gene3D" id="1.10.275.10">
    <property type="entry name" value="Fumarase/aspartase (N-terminal domain)"/>
    <property type="match status" value="1"/>
</dbReference>
<gene>
    <name evidence="2" type="ORF">TR74_10855</name>
</gene>
<feature type="non-terminal residue" evidence="2">
    <location>
        <position position="86"/>
    </location>
</feature>
<dbReference type="InterPro" id="IPR024083">
    <property type="entry name" value="Fumarase/histidase_N"/>
</dbReference>
<protein>
    <recommendedName>
        <fullName evidence="4">Histidine ammonia-lyase</fullName>
    </recommendedName>
</protein>
<dbReference type="RefSeq" id="WP_198532725.1">
    <property type="nucleotide sequence ID" value="NZ_JYIK01000861.1"/>
</dbReference>
<evidence type="ECO:0000313" key="2">
    <source>
        <dbReference type="EMBL" id="KWX09233.1"/>
    </source>
</evidence>
<keyword evidence="1" id="KW-0456">Lyase</keyword>
<dbReference type="EMBL" id="JYIK01000861">
    <property type="protein sequence ID" value="KWX09233.1"/>
    <property type="molecule type" value="Genomic_DNA"/>
</dbReference>
<accession>A0A132NGL8</accession>